<evidence type="ECO:0000256" key="2">
    <source>
        <dbReference type="ARBA" id="ARBA00022692"/>
    </source>
</evidence>
<dbReference type="GO" id="GO:0016757">
    <property type="term" value="F:glycosyltransferase activity"/>
    <property type="evidence" value="ECO:0007669"/>
    <property type="project" value="UniProtKB-KW"/>
</dbReference>
<reference evidence="7 8" key="1">
    <citation type="submission" date="2023-08" db="EMBL/GenBank/DDBJ databases">
        <title>Black Yeasts Isolated from many extreme environments.</title>
        <authorList>
            <person name="Coleine C."/>
            <person name="Stajich J.E."/>
            <person name="Selbmann L."/>
        </authorList>
    </citation>
    <scope>NUCLEOTIDE SEQUENCE [LARGE SCALE GENOMIC DNA]</scope>
    <source>
        <strain evidence="7 8">CCFEE 5885</strain>
    </source>
</reference>
<comment type="caution">
    <text evidence="7">The sequence shown here is derived from an EMBL/GenBank/DDBJ whole genome shotgun (WGS) entry which is preliminary data.</text>
</comment>
<keyword evidence="7" id="KW-0328">Glycosyltransferase</keyword>
<proteinExistence type="predicted"/>
<evidence type="ECO:0000256" key="4">
    <source>
        <dbReference type="ARBA" id="ARBA00023136"/>
    </source>
</evidence>
<evidence type="ECO:0000313" key="7">
    <source>
        <dbReference type="EMBL" id="KAK5075806.1"/>
    </source>
</evidence>
<feature type="signal peptide" evidence="5">
    <location>
        <begin position="1"/>
        <end position="36"/>
    </location>
</feature>
<keyword evidence="8" id="KW-1185">Reference proteome</keyword>
<keyword evidence="3" id="KW-1133">Transmembrane helix</keyword>
<evidence type="ECO:0000256" key="3">
    <source>
        <dbReference type="ARBA" id="ARBA00022989"/>
    </source>
</evidence>
<evidence type="ECO:0000313" key="8">
    <source>
        <dbReference type="Proteomes" id="UP001345013"/>
    </source>
</evidence>
<gene>
    <name evidence="7" type="primary">MNN4_4</name>
    <name evidence="7" type="ORF">LTR24_009860</name>
</gene>
<comment type="subcellular location">
    <subcellularLocation>
        <location evidence="1">Membrane</location>
        <topology evidence="1">Single-pass membrane protein</topology>
    </subcellularLocation>
</comment>
<accession>A0ABR0JXM0</accession>
<keyword evidence="2" id="KW-0812">Transmembrane</keyword>
<evidence type="ECO:0000256" key="1">
    <source>
        <dbReference type="ARBA" id="ARBA00004167"/>
    </source>
</evidence>
<keyword evidence="7" id="KW-0808">Transferase</keyword>
<dbReference type="PANTHER" id="PTHR15407">
    <property type="entry name" value="FUKUTIN-RELATED"/>
    <property type="match status" value="1"/>
</dbReference>
<dbReference type="InterPro" id="IPR009644">
    <property type="entry name" value="FKTN/MNN4/W02B3.4-1"/>
</dbReference>
<protein>
    <submittedName>
        <fullName evidence="7">Mannosyltransferase</fullName>
    </submittedName>
</protein>
<feature type="domain" description="LicD/FKTN/FKRP nucleotidyltransferase" evidence="6">
    <location>
        <begin position="89"/>
        <end position="193"/>
    </location>
</feature>
<organism evidence="7 8">
    <name type="scientific">Lithohypha guttulata</name>
    <dbReference type="NCBI Taxonomy" id="1690604"/>
    <lineage>
        <taxon>Eukaryota</taxon>
        <taxon>Fungi</taxon>
        <taxon>Dikarya</taxon>
        <taxon>Ascomycota</taxon>
        <taxon>Pezizomycotina</taxon>
        <taxon>Eurotiomycetes</taxon>
        <taxon>Chaetothyriomycetidae</taxon>
        <taxon>Chaetothyriales</taxon>
        <taxon>Trichomeriaceae</taxon>
        <taxon>Lithohypha</taxon>
    </lineage>
</organism>
<dbReference type="EMBL" id="JAVRRG010000244">
    <property type="protein sequence ID" value="KAK5075806.1"/>
    <property type="molecule type" value="Genomic_DNA"/>
</dbReference>
<dbReference type="InterPro" id="IPR007074">
    <property type="entry name" value="LicD/FKTN/FKRP_NTP_transf"/>
</dbReference>
<name>A0ABR0JXM0_9EURO</name>
<keyword evidence="5" id="KW-0732">Signal</keyword>
<dbReference type="PANTHER" id="PTHR15407:SF28">
    <property type="entry name" value="RIBITOL-5-PHOSPHATE TRANSFERASE FKTN"/>
    <property type="match status" value="1"/>
</dbReference>
<evidence type="ECO:0000259" key="6">
    <source>
        <dbReference type="Pfam" id="PF04991"/>
    </source>
</evidence>
<keyword evidence="4" id="KW-0472">Membrane</keyword>
<dbReference type="Proteomes" id="UP001345013">
    <property type="component" value="Unassembled WGS sequence"/>
</dbReference>
<evidence type="ECO:0000256" key="5">
    <source>
        <dbReference type="SAM" id="SignalP"/>
    </source>
</evidence>
<feature type="domain" description="LicD/FKTN/FKRP nucleotidyltransferase" evidence="6">
    <location>
        <begin position="198"/>
        <end position="238"/>
    </location>
</feature>
<feature type="chain" id="PRO_5045357530" evidence="5">
    <location>
        <begin position="37"/>
        <end position="278"/>
    </location>
</feature>
<dbReference type="Pfam" id="PF04991">
    <property type="entry name" value="LicD"/>
    <property type="match status" value="2"/>
</dbReference>
<sequence length="278" mass="32087">MWCIHSAIRNIVHGARNHSLMRTLFLVLLLAHLVLTDETDNKYFHEPGEDDLHRHYDTRFFTDLVSDEERQLTLRAIIRAYLLLFENFQLETWIAHGTLLGWYWNGSILPWDWDLDVQVTNATLAALAQSHNHTSHEYHSPELNITRRYLLDINPWSWERVRGDGANIIDGRFIDVSNGMFLDITGLAANDPDTTDIIECKNEHRYNSSDIFPLRESLFEGVSAKVPYAYAHVLAEEYSNLALTQTNFHDHNFDTNQGEWQKVTVEGEEATPEGGAYS</sequence>